<evidence type="ECO:0000256" key="16">
    <source>
        <dbReference type="ARBA" id="ARBA00045556"/>
    </source>
</evidence>
<dbReference type="AlphaFoldDB" id="A0A5S6R2I5"/>
<dbReference type="SUPFAM" id="SSF75001">
    <property type="entry name" value="Dipeptidyl peptidase I (cathepsin C), exclusion domain"/>
    <property type="match status" value="1"/>
</dbReference>
<dbReference type="InterPro" id="IPR000169">
    <property type="entry name" value="Pept_cys_AS"/>
</dbReference>
<organism evidence="19 20">
    <name type="scientific">Trichuris muris</name>
    <name type="common">Mouse whipworm</name>
    <dbReference type="NCBI Taxonomy" id="70415"/>
    <lineage>
        <taxon>Eukaryota</taxon>
        <taxon>Metazoa</taxon>
        <taxon>Ecdysozoa</taxon>
        <taxon>Nematoda</taxon>
        <taxon>Enoplea</taxon>
        <taxon>Dorylaimia</taxon>
        <taxon>Trichinellida</taxon>
        <taxon>Trichuridae</taxon>
        <taxon>Trichuris</taxon>
    </lineage>
</organism>
<evidence type="ECO:0000256" key="5">
    <source>
        <dbReference type="ARBA" id="ARBA00012059"/>
    </source>
</evidence>
<dbReference type="Pfam" id="PF08773">
    <property type="entry name" value="CathepsinC_exc"/>
    <property type="match status" value="1"/>
</dbReference>
<dbReference type="InterPro" id="IPR014882">
    <property type="entry name" value="CathepsinC_exc"/>
</dbReference>
<protein>
    <recommendedName>
        <fullName evidence="6">Dipeptidyl peptidase 1</fullName>
        <ecNumber evidence="5">3.4.14.1</ecNumber>
    </recommendedName>
    <alternativeName>
        <fullName evidence="13">Cathepsin C</fullName>
    </alternativeName>
    <alternativeName>
        <fullName evidence="12">Cathepsin J</fullName>
    </alternativeName>
    <alternativeName>
        <fullName evidence="15">Dipeptidyl peptidase I</fullName>
    </alternativeName>
    <alternativeName>
        <fullName evidence="14">Dipeptidyl transferase</fullName>
    </alternativeName>
</protein>
<dbReference type="Gene3D" id="2.40.128.80">
    <property type="entry name" value="Cathepsin C, exclusion domain"/>
    <property type="match status" value="1"/>
</dbReference>
<keyword evidence="10" id="KW-1015">Disulfide bond</keyword>
<name>A0A5S6R2I5_TRIMR</name>
<dbReference type="InterPro" id="IPR036496">
    <property type="entry name" value="CathepsinC_exc_dom_sf"/>
</dbReference>
<accession>A0A5S6R2I5</accession>
<evidence type="ECO:0000256" key="10">
    <source>
        <dbReference type="ARBA" id="ARBA00023157"/>
    </source>
</evidence>
<feature type="signal peptide" evidence="17">
    <location>
        <begin position="1"/>
        <end position="21"/>
    </location>
</feature>
<sequence>MTTTFLSLIFFLLFVVRHATCDTPAECYFEDIAGTWLIYESETVSQRTNCSAVTNTDKFDQAGLLQLIYPNVAIDKINNRVYFAFSKWKEVGRRSVVSICDEILPGWLHDVHGHHWACFTGKKLISLKPNRIETNQQVDIPTKDKLKSQFINNKAFIDAINRIQSSWIASECKEWETATYEDMVRKAGGRRAFKKDLPSPPPSSAETRRLAAALPEQWDWRNVSGVNYVSEVRDQGYCGSCYIFASVAILESRYRILTRNEQKPILSPQDVLNCSPYAQGCNGGFPFLIAGKHAEDFGFVDEKEPCKRYYATNYQYVGGYYGASNEDLIKLAVYHNGPVAVGIQVYADFYHYKSGIYRHLTNLVNFTAEPYGWNPFVEVNHAVTVVGYGVQKETGTKYWIVKNSWGRHWGENGYVKILRGTNECGIESLALESTPIIHSVKP</sequence>
<evidence type="ECO:0000256" key="9">
    <source>
        <dbReference type="ARBA" id="ARBA00022807"/>
    </source>
</evidence>
<proteinExistence type="inferred from homology"/>
<dbReference type="Pfam" id="PF00112">
    <property type="entry name" value="Peptidase_C1"/>
    <property type="match status" value="1"/>
</dbReference>
<evidence type="ECO:0000256" key="11">
    <source>
        <dbReference type="ARBA" id="ARBA00023214"/>
    </source>
</evidence>
<dbReference type="SMART" id="SM00645">
    <property type="entry name" value="Pept_C1"/>
    <property type="match status" value="1"/>
</dbReference>
<keyword evidence="19" id="KW-1185">Reference proteome</keyword>
<evidence type="ECO:0000256" key="14">
    <source>
        <dbReference type="ARBA" id="ARBA00030778"/>
    </source>
</evidence>
<dbReference type="InterPro" id="IPR013128">
    <property type="entry name" value="Peptidase_C1A"/>
</dbReference>
<dbReference type="InterPro" id="IPR025660">
    <property type="entry name" value="Pept_his_AS"/>
</dbReference>
<dbReference type="Proteomes" id="UP000046395">
    <property type="component" value="Unassembled WGS sequence"/>
</dbReference>
<dbReference type="PROSITE" id="PS00639">
    <property type="entry name" value="THIOL_PROTEASE_HIS"/>
    <property type="match status" value="1"/>
</dbReference>
<dbReference type="Gene3D" id="3.90.70.10">
    <property type="entry name" value="Cysteine proteinases"/>
    <property type="match status" value="1"/>
</dbReference>
<dbReference type="GO" id="GO:0006508">
    <property type="term" value="P:proteolysis"/>
    <property type="evidence" value="ECO:0007669"/>
    <property type="project" value="UniProtKB-KW"/>
</dbReference>
<comment type="cofactor">
    <cofactor evidence="2">
        <name>chloride</name>
        <dbReference type="ChEBI" id="CHEBI:17996"/>
    </cofactor>
</comment>
<dbReference type="InterPro" id="IPR025661">
    <property type="entry name" value="Pept_asp_AS"/>
</dbReference>
<dbReference type="GO" id="GO:0008234">
    <property type="term" value="F:cysteine-type peptidase activity"/>
    <property type="evidence" value="ECO:0007669"/>
    <property type="project" value="UniProtKB-KW"/>
</dbReference>
<evidence type="ECO:0000313" key="20">
    <source>
        <dbReference type="WBParaSite" id="TMUE_3000013633.1"/>
    </source>
</evidence>
<reference evidence="20" key="1">
    <citation type="submission" date="2019-12" db="UniProtKB">
        <authorList>
            <consortium name="WormBaseParasite"/>
        </authorList>
    </citation>
    <scope>IDENTIFICATION</scope>
</reference>
<evidence type="ECO:0000313" key="19">
    <source>
        <dbReference type="Proteomes" id="UP000046395"/>
    </source>
</evidence>
<keyword evidence="9" id="KW-0788">Thiol protease</keyword>
<dbReference type="InterPro" id="IPR038765">
    <property type="entry name" value="Papain-like_cys_pep_sf"/>
</dbReference>
<dbReference type="SUPFAM" id="SSF54001">
    <property type="entry name" value="Cysteine proteinases"/>
    <property type="match status" value="1"/>
</dbReference>
<keyword evidence="7" id="KW-0645">Protease</keyword>
<evidence type="ECO:0000259" key="18">
    <source>
        <dbReference type="SMART" id="SM00645"/>
    </source>
</evidence>
<dbReference type="InterPro" id="IPR000668">
    <property type="entry name" value="Peptidase_C1A_C"/>
</dbReference>
<keyword evidence="11" id="KW-0868">Chloride</keyword>
<dbReference type="PANTHER" id="PTHR12411">
    <property type="entry name" value="CYSTEINE PROTEASE FAMILY C1-RELATED"/>
    <property type="match status" value="1"/>
</dbReference>
<evidence type="ECO:0000256" key="4">
    <source>
        <dbReference type="ARBA" id="ARBA00011610"/>
    </source>
</evidence>
<evidence type="ECO:0000256" key="6">
    <source>
        <dbReference type="ARBA" id="ARBA00014709"/>
    </source>
</evidence>
<comment type="subunit">
    <text evidence="4">Tetramer of heterotrimers consisting of exclusion domain, heavy- and light chains.</text>
</comment>
<evidence type="ECO:0000256" key="7">
    <source>
        <dbReference type="ARBA" id="ARBA00022670"/>
    </source>
</evidence>
<evidence type="ECO:0000256" key="13">
    <source>
        <dbReference type="ARBA" id="ARBA00029779"/>
    </source>
</evidence>
<evidence type="ECO:0000256" key="12">
    <source>
        <dbReference type="ARBA" id="ARBA00029762"/>
    </source>
</evidence>
<keyword evidence="8" id="KW-0378">Hydrolase</keyword>
<comment type="catalytic activity">
    <reaction evidence="1">
        <text>Release of an N-terminal dipeptide, Xaa-Yaa-|-Zaa-, except when Xaa is Arg or Lys, or Yaa or Zaa is Pro.</text>
        <dbReference type="EC" id="3.4.14.1"/>
    </reaction>
</comment>
<dbReference type="STRING" id="70415.A0A5S6R2I5"/>
<dbReference type="EC" id="3.4.14.1" evidence="5"/>
<dbReference type="PRINTS" id="PR00705">
    <property type="entry name" value="PAPAIN"/>
</dbReference>
<evidence type="ECO:0000256" key="1">
    <source>
        <dbReference type="ARBA" id="ARBA00000738"/>
    </source>
</evidence>
<evidence type="ECO:0000256" key="8">
    <source>
        <dbReference type="ARBA" id="ARBA00022801"/>
    </source>
</evidence>
<evidence type="ECO:0000256" key="3">
    <source>
        <dbReference type="ARBA" id="ARBA00008455"/>
    </source>
</evidence>
<feature type="domain" description="Peptidase C1A papain C-terminal" evidence="18">
    <location>
        <begin position="214"/>
        <end position="434"/>
    </location>
</feature>
<evidence type="ECO:0000256" key="2">
    <source>
        <dbReference type="ARBA" id="ARBA00001923"/>
    </source>
</evidence>
<comment type="similarity">
    <text evidence="3">Belongs to the peptidase C1 family.</text>
</comment>
<feature type="chain" id="PRO_5024340421" description="Dipeptidyl peptidase 1" evidence="17">
    <location>
        <begin position="22"/>
        <end position="442"/>
    </location>
</feature>
<dbReference type="WBParaSite" id="TMUE_3000013633.1">
    <property type="protein sequence ID" value="TMUE_3000013633.1"/>
    <property type="gene ID" value="WBGene00288835"/>
</dbReference>
<dbReference type="GO" id="GO:0008239">
    <property type="term" value="F:dipeptidyl-peptidase activity"/>
    <property type="evidence" value="ECO:0007669"/>
    <property type="project" value="UniProtKB-EC"/>
</dbReference>
<dbReference type="PROSITE" id="PS00139">
    <property type="entry name" value="THIOL_PROTEASE_CYS"/>
    <property type="match status" value="1"/>
</dbReference>
<comment type="function">
    <text evidence="16">Thiol protease. Has dipeptidylpeptidase activity. Active against a broad range of dipeptide substrates composed of both polar and hydrophobic amino acids. Proline cannot occupy the P1 position and arginine cannot occupy the P2 position of the substrate. Can act as both an exopeptidase and endopeptidase. Activates serine proteases such as elastase, cathepsin G and granzymes A and B.</text>
</comment>
<evidence type="ECO:0000256" key="15">
    <source>
        <dbReference type="ARBA" id="ARBA00032961"/>
    </source>
</evidence>
<keyword evidence="17" id="KW-0732">Signal</keyword>
<dbReference type="PROSITE" id="PS00640">
    <property type="entry name" value="THIOL_PROTEASE_ASN"/>
    <property type="match status" value="1"/>
</dbReference>
<evidence type="ECO:0000256" key="17">
    <source>
        <dbReference type="SAM" id="SignalP"/>
    </source>
</evidence>